<protein>
    <submittedName>
        <fullName evidence="1">Uncharacterized protein</fullName>
    </submittedName>
</protein>
<accession>A0A1T2KP79</accession>
<organism evidence="1 2">
    <name type="scientific">Solemya velesiana gill symbiont</name>
    <dbReference type="NCBI Taxonomy" id="1918948"/>
    <lineage>
        <taxon>Bacteria</taxon>
        <taxon>Pseudomonadati</taxon>
        <taxon>Pseudomonadota</taxon>
        <taxon>Gammaproteobacteria</taxon>
        <taxon>sulfur-oxidizing symbionts</taxon>
    </lineage>
</organism>
<dbReference type="AlphaFoldDB" id="A0A1T2KP79"/>
<proteinExistence type="predicted"/>
<evidence type="ECO:0000313" key="1">
    <source>
        <dbReference type="EMBL" id="OOZ34622.1"/>
    </source>
</evidence>
<keyword evidence="2" id="KW-1185">Reference proteome</keyword>
<dbReference type="Proteomes" id="UP000190896">
    <property type="component" value="Unassembled WGS sequence"/>
</dbReference>
<gene>
    <name evidence="1" type="ORF">BOW51_11970</name>
</gene>
<reference evidence="1 2" key="1">
    <citation type="submission" date="2016-11" db="EMBL/GenBank/DDBJ databases">
        <title>Mixed transmission modes and dynamic genome evolution in an obligate animal-bacterial symbiosis.</title>
        <authorList>
            <person name="Russell S.L."/>
            <person name="Corbett-Detig R.B."/>
            <person name="Cavanaugh C.M."/>
        </authorList>
    </citation>
    <scope>NUCLEOTIDE SEQUENCE [LARGE SCALE GENOMIC DNA]</scope>
    <source>
        <strain evidence="1">Se-Cadez</strain>
    </source>
</reference>
<evidence type="ECO:0000313" key="2">
    <source>
        <dbReference type="Proteomes" id="UP000190896"/>
    </source>
</evidence>
<name>A0A1T2KP79_9GAMM</name>
<dbReference type="EMBL" id="MPRJ01000106">
    <property type="protein sequence ID" value="OOZ34622.1"/>
    <property type="molecule type" value="Genomic_DNA"/>
</dbReference>
<comment type="caution">
    <text evidence="1">The sequence shown here is derived from an EMBL/GenBank/DDBJ whole genome shotgun (WGS) entry which is preliminary data.</text>
</comment>
<sequence length="155" mass="18004">MDLYYPAAGYDRLRKRIAMDKRLCSGSPDKAVNRRGMVAIQYNKRFHAQAPITDYANIIIERLEFARCFSCSLLLLHLDLQKLFSCADRHGRLKAEADQDVRGTNRLSKAESILGTWMSQNLSRGRRLAWLMAGSCWRSMTRPPWRVRMITLKMH</sequence>